<protein>
    <submittedName>
        <fullName evidence="1">Uncharacterized protein</fullName>
    </submittedName>
</protein>
<dbReference type="Proteomes" id="UP000482800">
    <property type="component" value="Unassembled WGS sequence"/>
</dbReference>
<sequence length="148" mass="15867">MTDLPTMTSPQWTDPATVASLAAGLDLADPVTVLVPPDGSCWWQERCSICLLTRAEDSLWEPHAIARRRAYAKRNGTRYDLSRCGKCGTQVGPGGVQKDGLRYCDAACAAPHVAVVPRASMWAEVDGVLVEVFEPAEPVSAWGPVGSQ</sequence>
<name>A0A6V8K336_9ACTN</name>
<proteinExistence type="predicted"/>
<keyword evidence="2" id="KW-1185">Reference proteome</keyword>
<organism evidence="1 2">
    <name type="scientific">Phytohabitans houttuyneae</name>
    <dbReference type="NCBI Taxonomy" id="1076126"/>
    <lineage>
        <taxon>Bacteria</taxon>
        <taxon>Bacillati</taxon>
        <taxon>Actinomycetota</taxon>
        <taxon>Actinomycetes</taxon>
        <taxon>Micromonosporales</taxon>
        <taxon>Micromonosporaceae</taxon>
    </lineage>
</organism>
<comment type="caution">
    <text evidence="1">The sequence shown here is derived from an EMBL/GenBank/DDBJ whole genome shotgun (WGS) entry which is preliminary data.</text>
</comment>
<accession>A0A6V8K336</accession>
<dbReference type="RefSeq" id="WP_173057081.1">
    <property type="nucleotide sequence ID" value="NZ_BAABGO010000001.1"/>
</dbReference>
<reference evidence="1 2" key="2">
    <citation type="submission" date="2020-03" db="EMBL/GenBank/DDBJ databases">
        <authorList>
            <person name="Ichikawa N."/>
            <person name="Kimura A."/>
            <person name="Kitahashi Y."/>
            <person name="Uohara A."/>
        </authorList>
    </citation>
    <scope>NUCLEOTIDE SEQUENCE [LARGE SCALE GENOMIC DNA]</scope>
    <source>
        <strain evidence="1 2">NBRC 108639</strain>
    </source>
</reference>
<gene>
    <name evidence="1" type="ORF">Phou_037420</name>
</gene>
<reference evidence="1 2" key="1">
    <citation type="submission" date="2020-03" db="EMBL/GenBank/DDBJ databases">
        <title>Whole genome shotgun sequence of Phytohabitans houttuyneae NBRC 108639.</title>
        <authorList>
            <person name="Komaki H."/>
            <person name="Tamura T."/>
        </authorList>
    </citation>
    <scope>NUCLEOTIDE SEQUENCE [LARGE SCALE GENOMIC DNA]</scope>
    <source>
        <strain evidence="1 2">NBRC 108639</strain>
    </source>
</reference>
<evidence type="ECO:0000313" key="1">
    <source>
        <dbReference type="EMBL" id="GFJ79562.1"/>
    </source>
</evidence>
<evidence type="ECO:0000313" key="2">
    <source>
        <dbReference type="Proteomes" id="UP000482800"/>
    </source>
</evidence>
<dbReference type="EMBL" id="BLPF01000001">
    <property type="protein sequence ID" value="GFJ79562.1"/>
    <property type="molecule type" value="Genomic_DNA"/>
</dbReference>
<dbReference type="AlphaFoldDB" id="A0A6V8K336"/>